<dbReference type="AlphaFoldDB" id="A0AAD7PIF9"/>
<feature type="compositionally biased region" description="Basic residues" evidence="4">
    <location>
        <begin position="130"/>
        <end position="149"/>
    </location>
</feature>
<evidence type="ECO:0000256" key="2">
    <source>
        <dbReference type="ARBA" id="ARBA00022980"/>
    </source>
</evidence>
<evidence type="ECO:0000313" key="5">
    <source>
        <dbReference type="EMBL" id="KAJ7956099.1"/>
    </source>
</evidence>
<dbReference type="KEGG" id="qsa:O6P43_022594"/>
<dbReference type="EMBL" id="JARAOO010000009">
    <property type="protein sequence ID" value="KAJ7956099.1"/>
    <property type="molecule type" value="Genomic_DNA"/>
</dbReference>
<dbReference type="HAMAP" id="MF_00358">
    <property type="entry name" value="Ribosomal_bS21"/>
    <property type="match status" value="1"/>
</dbReference>
<evidence type="ECO:0000256" key="3">
    <source>
        <dbReference type="ARBA" id="ARBA00023274"/>
    </source>
</evidence>
<dbReference type="GO" id="GO:0003735">
    <property type="term" value="F:structural constituent of ribosome"/>
    <property type="evidence" value="ECO:0007669"/>
    <property type="project" value="InterPro"/>
</dbReference>
<name>A0AAD7PIF9_QUISA</name>
<reference evidence="5" key="1">
    <citation type="journal article" date="2023" name="Science">
        <title>Elucidation of the pathway for biosynthesis of saponin adjuvants from the soapbark tree.</title>
        <authorList>
            <person name="Reed J."/>
            <person name="Orme A."/>
            <person name="El-Demerdash A."/>
            <person name="Owen C."/>
            <person name="Martin L.B.B."/>
            <person name="Misra R.C."/>
            <person name="Kikuchi S."/>
            <person name="Rejzek M."/>
            <person name="Martin A.C."/>
            <person name="Harkess A."/>
            <person name="Leebens-Mack J."/>
            <person name="Louveau T."/>
            <person name="Stephenson M.J."/>
            <person name="Osbourn A."/>
        </authorList>
    </citation>
    <scope>NUCLEOTIDE SEQUENCE</scope>
    <source>
        <strain evidence="5">S10</strain>
    </source>
</reference>
<proteinExistence type="inferred from homology"/>
<dbReference type="GO" id="GO:1990904">
    <property type="term" value="C:ribonucleoprotein complex"/>
    <property type="evidence" value="ECO:0007669"/>
    <property type="project" value="UniProtKB-KW"/>
</dbReference>
<evidence type="ECO:0000256" key="1">
    <source>
        <dbReference type="ARBA" id="ARBA00006640"/>
    </source>
</evidence>
<dbReference type="PANTHER" id="PTHR21109:SF0">
    <property type="entry name" value="SMALL RIBOSOMAL SUBUNIT PROTEIN BS21M"/>
    <property type="match status" value="1"/>
</dbReference>
<keyword evidence="6" id="KW-1185">Reference proteome</keyword>
<accession>A0AAD7PIF9</accession>
<gene>
    <name evidence="5" type="ORF">O6P43_022594</name>
</gene>
<dbReference type="Proteomes" id="UP001163823">
    <property type="component" value="Chromosome 9"/>
</dbReference>
<dbReference type="PANTHER" id="PTHR21109">
    <property type="entry name" value="MITOCHONDRIAL 28S RIBOSOMAL PROTEIN S21"/>
    <property type="match status" value="1"/>
</dbReference>
<dbReference type="GO" id="GO:0006412">
    <property type="term" value="P:translation"/>
    <property type="evidence" value="ECO:0007669"/>
    <property type="project" value="InterPro"/>
</dbReference>
<dbReference type="Gene3D" id="1.20.5.1150">
    <property type="entry name" value="Ribosomal protein S8"/>
    <property type="match status" value="1"/>
</dbReference>
<dbReference type="Pfam" id="PF01165">
    <property type="entry name" value="Ribosomal_S21"/>
    <property type="match status" value="1"/>
</dbReference>
<keyword evidence="2 5" id="KW-0689">Ribosomal protein</keyword>
<dbReference type="PRINTS" id="PR00976">
    <property type="entry name" value="RIBOSOMALS21"/>
</dbReference>
<keyword evidence="3" id="KW-0687">Ribonucleoprotein</keyword>
<comment type="caution">
    <text evidence="5">The sequence shown here is derived from an EMBL/GenBank/DDBJ whole genome shotgun (WGS) entry which is preliminary data.</text>
</comment>
<organism evidence="5 6">
    <name type="scientific">Quillaja saponaria</name>
    <name type="common">Soap bark tree</name>
    <dbReference type="NCBI Taxonomy" id="32244"/>
    <lineage>
        <taxon>Eukaryota</taxon>
        <taxon>Viridiplantae</taxon>
        <taxon>Streptophyta</taxon>
        <taxon>Embryophyta</taxon>
        <taxon>Tracheophyta</taxon>
        <taxon>Spermatophyta</taxon>
        <taxon>Magnoliopsida</taxon>
        <taxon>eudicotyledons</taxon>
        <taxon>Gunneridae</taxon>
        <taxon>Pentapetalae</taxon>
        <taxon>rosids</taxon>
        <taxon>fabids</taxon>
        <taxon>Fabales</taxon>
        <taxon>Quillajaceae</taxon>
        <taxon>Quillaja</taxon>
    </lineage>
</organism>
<dbReference type="NCBIfam" id="TIGR00030">
    <property type="entry name" value="S21p"/>
    <property type="match status" value="1"/>
</dbReference>
<sequence length="183" mass="20854">MAASSLSSFLSSLLLPKRPSPPLVDILCLLSQPHLRQTPSKRASLLATWGPSAPPSSFSSLHNATDISPILFPSLAYSSTLFFKSAYNVQIIVNDNEPEEKLLNRFRKEVLKAGVLLEAKRRRFFENKHEKKKRKAREAARKNRKRRPLPKAPKDIKHLANKERRGDEKDDNWDVPDVDLPYC</sequence>
<dbReference type="InterPro" id="IPR038380">
    <property type="entry name" value="Ribosomal_bS21_sf"/>
</dbReference>
<protein>
    <submittedName>
        <fullName evidence="5">30S ribosomal protein S21</fullName>
    </submittedName>
</protein>
<feature type="region of interest" description="Disordered" evidence="4">
    <location>
        <begin position="127"/>
        <end position="183"/>
    </location>
</feature>
<dbReference type="GO" id="GO:0005840">
    <property type="term" value="C:ribosome"/>
    <property type="evidence" value="ECO:0007669"/>
    <property type="project" value="UniProtKB-KW"/>
</dbReference>
<dbReference type="InterPro" id="IPR001911">
    <property type="entry name" value="Ribosomal_bS21"/>
</dbReference>
<comment type="similarity">
    <text evidence="1">Belongs to the bacterial ribosomal protein bS21 family.</text>
</comment>
<evidence type="ECO:0000313" key="6">
    <source>
        <dbReference type="Proteomes" id="UP001163823"/>
    </source>
</evidence>
<evidence type="ECO:0000256" key="4">
    <source>
        <dbReference type="SAM" id="MobiDB-lite"/>
    </source>
</evidence>
<feature type="compositionally biased region" description="Basic and acidic residues" evidence="4">
    <location>
        <begin position="152"/>
        <end position="168"/>
    </location>
</feature>